<dbReference type="Pfam" id="PF00849">
    <property type="entry name" value="PseudoU_synth_2"/>
    <property type="match status" value="1"/>
</dbReference>
<name>A0A7U5Y595_AERCA</name>
<evidence type="ECO:0000259" key="2">
    <source>
        <dbReference type="Pfam" id="PF00849"/>
    </source>
</evidence>
<dbReference type="PANTHER" id="PTHR21600:SF87">
    <property type="entry name" value="RNA PSEUDOURIDYLATE SYNTHASE DOMAIN-CONTAINING PROTEIN 1"/>
    <property type="match status" value="1"/>
</dbReference>
<dbReference type="GO" id="GO:0140098">
    <property type="term" value="F:catalytic activity, acting on RNA"/>
    <property type="evidence" value="ECO:0007669"/>
    <property type="project" value="UniProtKB-ARBA"/>
</dbReference>
<gene>
    <name evidence="3" type="ORF">C1C91_01720</name>
    <name evidence="4" type="ORF">JC965_17260</name>
</gene>
<dbReference type="GO" id="GO:0003723">
    <property type="term" value="F:RNA binding"/>
    <property type="evidence" value="ECO:0007669"/>
    <property type="project" value="InterPro"/>
</dbReference>
<evidence type="ECO:0000313" key="3">
    <source>
        <dbReference type="EMBL" id="AXB03931.2"/>
    </source>
</evidence>
<proteinExistence type="inferred from homology"/>
<dbReference type="EMBL" id="CP025706">
    <property type="protein sequence ID" value="AXB03931.2"/>
    <property type="molecule type" value="Genomic_DNA"/>
</dbReference>
<evidence type="ECO:0000256" key="1">
    <source>
        <dbReference type="ARBA" id="ARBA00010876"/>
    </source>
</evidence>
<evidence type="ECO:0000313" key="4">
    <source>
        <dbReference type="EMBL" id="QQA59965.1"/>
    </source>
</evidence>
<dbReference type="SUPFAM" id="SSF55120">
    <property type="entry name" value="Pseudouridine synthase"/>
    <property type="match status" value="1"/>
</dbReference>
<sequence>MIPPPSSSGCPMSVIVDIFIAPPCAATIEILFEDAHLLLINKPSGLLSLSGKNPQNLDSVHYRLVQDYPGCTLVHRLDFGTSGVMVVAKNKNINALLCHQFSQRTVSKAYEALLCGHLAVDEGVIDASIAKDPALFPLMSICAASGKPARSRYRVMERLTLEGAGQPVPLTRVRLVPETGRTHQLRIHSQWLGHPILGCDLYGGLLPPGCERAPRLMLHASELGFVHPVSGEAVQIRCEAPFAQPLAAMTVQQG</sequence>
<dbReference type="Gene3D" id="3.30.2350.10">
    <property type="entry name" value="Pseudouridine synthase"/>
    <property type="match status" value="1"/>
</dbReference>
<dbReference type="InterPro" id="IPR050188">
    <property type="entry name" value="RluA_PseudoU_synthase"/>
</dbReference>
<comment type="similarity">
    <text evidence="1">Belongs to the pseudouridine synthase RluA family.</text>
</comment>
<dbReference type="PANTHER" id="PTHR21600">
    <property type="entry name" value="MITOCHONDRIAL RNA PSEUDOURIDINE SYNTHASE"/>
    <property type="match status" value="1"/>
</dbReference>
<reference evidence="4" key="2">
    <citation type="submission" date="2020-12" db="EMBL/GenBank/DDBJ databases">
        <title>GES Beta-lactamases isolated from hospital effluents in Brazil.</title>
        <authorList>
            <person name="Conte D."/>
            <person name="Mesa D."/>
            <person name="Palmeiro J.K."/>
            <person name="Dalla-Costa L.M."/>
        </authorList>
    </citation>
    <scope>NUCLEOTIDE SEQUENCE [LARGE SCALE GENOMIC DNA]</scope>
    <source>
        <strain evidence="4">Aero21</strain>
    </source>
</reference>
<dbReference type="GO" id="GO:0000455">
    <property type="term" value="P:enzyme-directed rRNA pseudouridine synthesis"/>
    <property type="evidence" value="ECO:0007669"/>
    <property type="project" value="TreeGrafter"/>
</dbReference>
<dbReference type="EMBL" id="CP065937">
    <property type="protein sequence ID" value="QQA59965.1"/>
    <property type="molecule type" value="Genomic_DNA"/>
</dbReference>
<dbReference type="InterPro" id="IPR006145">
    <property type="entry name" value="PsdUridine_synth_RsuA/RluA"/>
</dbReference>
<dbReference type="InterPro" id="IPR020103">
    <property type="entry name" value="PsdUridine_synth_cat_dom_sf"/>
</dbReference>
<accession>A0A7U5Y595</accession>
<dbReference type="PROSITE" id="PS01129">
    <property type="entry name" value="PSI_RLU"/>
    <property type="match status" value="1"/>
</dbReference>
<dbReference type="AlphaFoldDB" id="A0A7U5Y595"/>
<protein>
    <submittedName>
        <fullName evidence="3">RluA family pseudouridine synthase</fullName>
    </submittedName>
</protein>
<dbReference type="InterPro" id="IPR006224">
    <property type="entry name" value="PsdUridine_synth_RluA-like_CS"/>
</dbReference>
<dbReference type="GO" id="GO:0009982">
    <property type="term" value="F:pseudouridine synthase activity"/>
    <property type="evidence" value="ECO:0007669"/>
    <property type="project" value="InterPro"/>
</dbReference>
<organism evidence="3 5">
    <name type="scientific">Aeromonas caviae</name>
    <name type="common">Aeromonas punctata</name>
    <dbReference type="NCBI Taxonomy" id="648"/>
    <lineage>
        <taxon>Bacteria</taxon>
        <taxon>Pseudomonadati</taxon>
        <taxon>Pseudomonadota</taxon>
        <taxon>Gammaproteobacteria</taxon>
        <taxon>Aeromonadales</taxon>
        <taxon>Aeromonadaceae</taxon>
        <taxon>Aeromonas</taxon>
    </lineage>
</organism>
<feature type="domain" description="Pseudouridine synthase RsuA/RluA-like" evidence="2">
    <location>
        <begin position="36"/>
        <end position="190"/>
    </location>
</feature>
<dbReference type="CDD" id="cd02869">
    <property type="entry name" value="PseudoU_synth_RluA_like"/>
    <property type="match status" value="1"/>
</dbReference>
<dbReference type="Proteomes" id="UP000266778">
    <property type="component" value="Chromosome"/>
</dbReference>
<evidence type="ECO:0000313" key="5">
    <source>
        <dbReference type="Proteomes" id="UP000266778"/>
    </source>
</evidence>
<reference evidence="3" key="1">
    <citation type="journal article" date="2019" name="J Environ">
        <title>Genetic characterization and potential molecular dissemination mechanism of tet (31) gene in Aeromonas caviae from an oxytetracycline wastewater treatment system.</title>
        <authorList>
            <person name="Shi Y."/>
            <person name="Tian Z."/>
            <person name="Leclercq S.O."/>
            <person name="Zhang H."/>
            <person name="Yang M."/>
            <person name="Zhang Y."/>
        </authorList>
    </citation>
    <scope>NUCLEOTIDE SEQUENCE</scope>
    <source>
        <strain evidence="3">T25-39</strain>
    </source>
</reference>